<comment type="subcellular location">
    <subcellularLocation>
        <location evidence="10">Cytoplasm</location>
    </subcellularLocation>
    <text evidence="10">Associated with the membrane possibly through PlsY.</text>
</comment>
<comment type="pathway">
    <text evidence="10">Lipid metabolism; phospholipid metabolism.</text>
</comment>
<organism evidence="11 12">
    <name type="scientific">Candidatus Aquitaenariimonas noxiae</name>
    <dbReference type="NCBI Taxonomy" id="1974741"/>
    <lineage>
        <taxon>Bacteria</taxon>
        <taxon>Pseudomonadati</taxon>
        <taxon>Candidatus Omnitrophota</taxon>
        <taxon>Candidatus Aquitaenariimonas</taxon>
    </lineage>
</organism>
<evidence type="ECO:0000256" key="8">
    <source>
        <dbReference type="ARBA" id="ARBA00024069"/>
    </source>
</evidence>
<comment type="similarity">
    <text evidence="10">Belongs to the PlsX family.</text>
</comment>
<dbReference type="Pfam" id="PF02504">
    <property type="entry name" value="FA_synthesis"/>
    <property type="match status" value="1"/>
</dbReference>
<evidence type="ECO:0000313" key="11">
    <source>
        <dbReference type="EMBL" id="PIU41953.1"/>
    </source>
</evidence>
<evidence type="ECO:0000256" key="1">
    <source>
        <dbReference type="ARBA" id="ARBA00001232"/>
    </source>
</evidence>
<name>A0A2J0L1F3_9BACT</name>
<dbReference type="GO" id="GO:0043811">
    <property type="term" value="F:phosphate:acyl-[acyl carrier protein] acyltransferase activity"/>
    <property type="evidence" value="ECO:0007669"/>
    <property type="project" value="UniProtKB-UniRule"/>
</dbReference>
<comment type="caution">
    <text evidence="11">The sequence shown here is derived from an EMBL/GenBank/DDBJ whole genome shotgun (WGS) entry which is preliminary data.</text>
</comment>
<evidence type="ECO:0000313" key="12">
    <source>
        <dbReference type="Proteomes" id="UP000230052"/>
    </source>
</evidence>
<keyword evidence="5 10" id="KW-0443">Lipid metabolism</keyword>
<dbReference type="Gene3D" id="3.40.718.10">
    <property type="entry name" value="Isopropylmalate Dehydrogenase"/>
    <property type="match status" value="1"/>
</dbReference>
<dbReference type="GO" id="GO:0008654">
    <property type="term" value="P:phospholipid biosynthetic process"/>
    <property type="evidence" value="ECO:0007669"/>
    <property type="project" value="UniProtKB-KW"/>
</dbReference>
<protein>
    <recommendedName>
        <fullName evidence="8 10">Phosphate acyltransferase</fullName>
        <ecNumber evidence="8 10">2.3.1.274</ecNumber>
    </recommendedName>
    <alternativeName>
        <fullName evidence="10">Acyl-ACP phosphotransacylase</fullName>
    </alternativeName>
    <alternativeName>
        <fullName evidence="10">Acyl-[acyl-carrier-protein]--phosphate acyltransferase</fullName>
    </alternativeName>
    <alternativeName>
        <fullName evidence="10">Phosphate-acyl-ACP acyltransferase</fullName>
    </alternativeName>
</protein>
<dbReference type="SUPFAM" id="SSF53659">
    <property type="entry name" value="Isocitrate/Isopropylmalate dehydrogenase-like"/>
    <property type="match status" value="1"/>
</dbReference>
<evidence type="ECO:0000256" key="10">
    <source>
        <dbReference type="HAMAP-Rule" id="MF_00019"/>
    </source>
</evidence>
<accession>A0A2J0L1F3</accession>
<comment type="catalytic activity">
    <reaction evidence="1 10">
        <text>a fatty acyl-[ACP] + phosphate = an acyl phosphate + holo-[ACP]</text>
        <dbReference type="Rhea" id="RHEA:42292"/>
        <dbReference type="Rhea" id="RHEA-COMP:9685"/>
        <dbReference type="Rhea" id="RHEA-COMP:14125"/>
        <dbReference type="ChEBI" id="CHEBI:43474"/>
        <dbReference type="ChEBI" id="CHEBI:59918"/>
        <dbReference type="ChEBI" id="CHEBI:64479"/>
        <dbReference type="ChEBI" id="CHEBI:138651"/>
        <dbReference type="EC" id="2.3.1.274"/>
    </reaction>
</comment>
<dbReference type="UniPathway" id="UPA00085"/>
<keyword evidence="6 10" id="KW-0594">Phospholipid biosynthesis</keyword>
<evidence type="ECO:0000256" key="2">
    <source>
        <dbReference type="ARBA" id="ARBA00022490"/>
    </source>
</evidence>
<evidence type="ECO:0000256" key="9">
    <source>
        <dbReference type="ARBA" id="ARBA00046608"/>
    </source>
</evidence>
<evidence type="ECO:0000256" key="6">
    <source>
        <dbReference type="ARBA" id="ARBA00023209"/>
    </source>
</evidence>
<dbReference type="PANTHER" id="PTHR30100:SF1">
    <property type="entry name" value="PHOSPHATE ACYLTRANSFERASE"/>
    <property type="match status" value="1"/>
</dbReference>
<dbReference type="GO" id="GO:0006633">
    <property type="term" value="P:fatty acid biosynthetic process"/>
    <property type="evidence" value="ECO:0007669"/>
    <property type="project" value="UniProtKB-UniRule"/>
</dbReference>
<gene>
    <name evidence="10" type="primary">plsX</name>
    <name evidence="11" type="ORF">COS99_02465</name>
</gene>
<keyword evidence="7 10" id="KW-1208">Phospholipid metabolism</keyword>
<sequence>MKIALDGMGGDNAPKVIVEGAVLAARQLKHEIIIVGDEYALKNELAKYKPVPKNISVHHASSVVEMYESATSSIRKKKDSSINVGMLLVKDGKADAFISAGNTGAVVCSAVFNLGLLPGVERPGIAIVLPTLYGFSLIIDVGANLDPNSMQLLQYAIMGDAYAKYIMNKPNPTIGLLNVGTEESKGTDFFKETYKLLQESGLNFIGNIEGRDIFGGTADVIISDGFVGNVVLKVSESLADTIKQMLKRELKKGFITKVGALLSIPAFKSLAKVTDYSEYGGAPLLGVNGRCFISHGSSSAKAIKNAIRVSVDFMSHRINEHIVEGVERFSIKPV</sequence>
<keyword evidence="2 10" id="KW-0963">Cytoplasm</keyword>
<dbReference type="EMBL" id="PEWV01000025">
    <property type="protein sequence ID" value="PIU41953.1"/>
    <property type="molecule type" value="Genomic_DNA"/>
</dbReference>
<dbReference type="Proteomes" id="UP000230052">
    <property type="component" value="Unassembled WGS sequence"/>
</dbReference>
<proteinExistence type="inferred from homology"/>
<keyword evidence="11" id="KW-0012">Acyltransferase</keyword>
<dbReference type="GO" id="GO:0005737">
    <property type="term" value="C:cytoplasm"/>
    <property type="evidence" value="ECO:0007669"/>
    <property type="project" value="UniProtKB-SubCell"/>
</dbReference>
<evidence type="ECO:0000256" key="3">
    <source>
        <dbReference type="ARBA" id="ARBA00022516"/>
    </source>
</evidence>
<dbReference type="EC" id="2.3.1.274" evidence="8 10"/>
<dbReference type="PIRSF" id="PIRSF002465">
    <property type="entry name" value="Phsphlp_syn_PlsX"/>
    <property type="match status" value="1"/>
</dbReference>
<reference evidence="11 12" key="1">
    <citation type="submission" date="2017-09" db="EMBL/GenBank/DDBJ databases">
        <title>Depth-based differentiation of microbial function through sediment-hosted aquifers and enrichment of novel symbionts in the deep terrestrial subsurface.</title>
        <authorList>
            <person name="Probst A.J."/>
            <person name="Ladd B."/>
            <person name="Jarett J.K."/>
            <person name="Geller-Mcgrath D.E."/>
            <person name="Sieber C.M."/>
            <person name="Emerson J.B."/>
            <person name="Anantharaman K."/>
            <person name="Thomas B.C."/>
            <person name="Malmstrom R."/>
            <person name="Stieglmeier M."/>
            <person name="Klingl A."/>
            <person name="Woyke T."/>
            <person name="Ryan C.M."/>
            <person name="Banfield J.F."/>
        </authorList>
    </citation>
    <scope>NUCLEOTIDE SEQUENCE [LARGE SCALE GENOMIC DNA]</scope>
    <source>
        <strain evidence="11">CG07_land_8_20_14_0_80_42_15</strain>
    </source>
</reference>
<keyword evidence="4 10" id="KW-0808">Transferase</keyword>
<comment type="function">
    <text evidence="10">Catalyzes the reversible formation of acyl-phosphate (acyl-PO(4)) from acyl-[acyl-carrier-protein] (acyl-ACP). This enzyme utilizes acyl-ACP as fatty acyl donor, but not acyl-CoA.</text>
</comment>
<keyword evidence="3 10" id="KW-0444">Lipid biosynthesis</keyword>
<dbReference type="HAMAP" id="MF_00019">
    <property type="entry name" value="PlsX"/>
    <property type="match status" value="1"/>
</dbReference>
<evidence type="ECO:0000256" key="5">
    <source>
        <dbReference type="ARBA" id="ARBA00023098"/>
    </source>
</evidence>
<evidence type="ECO:0000256" key="4">
    <source>
        <dbReference type="ARBA" id="ARBA00022679"/>
    </source>
</evidence>
<dbReference type="AlphaFoldDB" id="A0A2J0L1F3"/>
<dbReference type="InterPro" id="IPR003664">
    <property type="entry name" value="FA_synthesis"/>
</dbReference>
<comment type="subunit">
    <text evidence="9 10">Homodimer. Probably interacts with PlsY.</text>
</comment>
<dbReference type="NCBIfam" id="TIGR00182">
    <property type="entry name" value="plsX"/>
    <property type="match status" value="1"/>
</dbReference>
<evidence type="ECO:0000256" key="7">
    <source>
        <dbReference type="ARBA" id="ARBA00023264"/>
    </source>
</evidence>
<dbReference type="PANTHER" id="PTHR30100">
    <property type="entry name" value="FATTY ACID/PHOSPHOLIPID SYNTHESIS PROTEIN PLSX"/>
    <property type="match status" value="1"/>
</dbReference>
<dbReference type="InterPro" id="IPR012281">
    <property type="entry name" value="Phospholipid_synth_PlsX-like"/>
</dbReference>